<protein>
    <recommendedName>
        <fullName evidence="9">tRNA-uridine aminocarboxypropyltransferase 1</fullName>
        <ecNumber evidence="2">2.5.1.25</ecNumber>
    </recommendedName>
    <alternativeName>
        <fullName evidence="10">DTW domain-containing protein 1</fullName>
    </alternativeName>
</protein>
<dbReference type="Pfam" id="PF03942">
    <property type="entry name" value="DTW"/>
    <property type="match status" value="1"/>
</dbReference>
<evidence type="ECO:0000256" key="7">
    <source>
        <dbReference type="ARBA" id="ARBA00037050"/>
    </source>
</evidence>
<dbReference type="PANTHER" id="PTHR15627">
    <property type="entry name" value="NATURAL KILLER CELL-SPECIFIC ANTIGEN KLIP1"/>
    <property type="match status" value="1"/>
</dbReference>
<evidence type="ECO:0000256" key="2">
    <source>
        <dbReference type="ARBA" id="ARBA00012386"/>
    </source>
</evidence>
<dbReference type="GO" id="GO:0008033">
    <property type="term" value="P:tRNA processing"/>
    <property type="evidence" value="ECO:0007669"/>
    <property type="project" value="UniProtKB-KW"/>
</dbReference>
<accession>A0A9W8I9M3</accession>
<keyword evidence="6" id="KW-0539">Nucleus</keyword>
<dbReference type="EC" id="2.5.1.25" evidence="2"/>
<organism evidence="13 14">
    <name type="scientific">Coemansia brasiliensis</name>
    <dbReference type="NCBI Taxonomy" id="2650707"/>
    <lineage>
        <taxon>Eukaryota</taxon>
        <taxon>Fungi</taxon>
        <taxon>Fungi incertae sedis</taxon>
        <taxon>Zoopagomycota</taxon>
        <taxon>Kickxellomycotina</taxon>
        <taxon>Kickxellomycetes</taxon>
        <taxon>Kickxellales</taxon>
        <taxon>Kickxellaceae</taxon>
        <taxon>Coemansia</taxon>
    </lineage>
</organism>
<comment type="function">
    <text evidence="7">Catalyzes the formation of 3-(3-amino-3-carboxypropyl)uridine (acp3U) at position 20 in the D-loop of several cytoplasmic tRNAs (acp3U(20)).</text>
</comment>
<gene>
    <name evidence="13" type="ORF">IWW36_002468</name>
</gene>
<evidence type="ECO:0000256" key="1">
    <source>
        <dbReference type="ARBA" id="ARBA00004123"/>
    </source>
</evidence>
<evidence type="ECO:0000256" key="4">
    <source>
        <dbReference type="ARBA" id="ARBA00022691"/>
    </source>
</evidence>
<evidence type="ECO:0000256" key="5">
    <source>
        <dbReference type="ARBA" id="ARBA00022694"/>
    </source>
</evidence>
<name>A0A9W8I9M3_9FUNG</name>
<sequence>MSDARVYDIHALNVDPRPVLDTCKGRVRCSSCGKSVKYFCYYCARPIAEIEDKVPQIQLPFKLDVIKHAKELEGKSTAIHAKIVAPQDVNIITYADDCLDGVDVQNMALLFPGPEAVDVAEMDMSQIKRVVVIDGTWSQAKAMLRFNPQLQRMRKVTIRPRKTRFWRYQMVDDTYLATIEAIYFLYRDSVGSRYNGEYDALMYFYNYFYEHIQGVYAAKPERAFHSKHQENYINYQEATPIPAPRSTRNDVAEANYDINDLGLDDMFESL</sequence>
<dbReference type="GO" id="GO:0016432">
    <property type="term" value="F:tRNA-uridine aminocarboxypropyltransferase activity"/>
    <property type="evidence" value="ECO:0007669"/>
    <property type="project" value="UniProtKB-EC"/>
</dbReference>
<dbReference type="InterPro" id="IPR005636">
    <property type="entry name" value="DTW"/>
</dbReference>
<evidence type="ECO:0000256" key="10">
    <source>
        <dbReference type="ARBA" id="ARBA00042508"/>
    </source>
</evidence>
<comment type="subcellular location">
    <subcellularLocation>
        <location evidence="1">Nucleus</location>
    </subcellularLocation>
</comment>
<evidence type="ECO:0000256" key="3">
    <source>
        <dbReference type="ARBA" id="ARBA00022679"/>
    </source>
</evidence>
<dbReference type="OrthoDB" id="660555at2759"/>
<reference evidence="13" key="1">
    <citation type="submission" date="2022-07" db="EMBL/GenBank/DDBJ databases">
        <title>Phylogenomic reconstructions and comparative analyses of Kickxellomycotina fungi.</title>
        <authorList>
            <person name="Reynolds N.K."/>
            <person name="Stajich J.E."/>
            <person name="Barry K."/>
            <person name="Grigoriev I.V."/>
            <person name="Crous P."/>
            <person name="Smith M.E."/>
        </authorList>
    </citation>
    <scope>NUCLEOTIDE SEQUENCE</scope>
    <source>
        <strain evidence="13">NRRL 1566</strain>
    </source>
</reference>
<evidence type="ECO:0000256" key="11">
    <source>
        <dbReference type="ARBA" id="ARBA00048718"/>
    </source>
</evidence>
<comment type="similarity">
    <text evidence="8">Belongs to the TDD superfamily. DTWD1 family.</text>
</comment>
<dbReference type="InterPro" id="IPR051521">
    <property type="entry name" value="tRNA_Mod/Golgi_Maint"/>
</dbReference>
<dbReference type="GO" id="GO:0005634">
    <property type="term" value="C:nucleus"/>
    <property type="evidence" value="ECO:0007669"/>
    <property type="project" value="UniProtKB-SubCell"/>
</dbReference>
<comment type="catalytic activity">
    <reaction evidence="11">
        <text>a uridine in tRNA + S-adenosyl-L-methionine = a 3-[(3S)-3-amino-3-carboxypropyl]uridine in tRNA + S-methyl-5'-thioadenosine + H(+)</text>
        <dbReference type="Rhea" id="RHEA:62432"/>
        <dbReference type="Rhea" id="RHEA-COMP:13339"/>
        <dbReference type="Rhea" id="RHEA-COMP:16092"/>
        <dbReference type="ChEBI" id="CHEBI:15378"/>
        <dbReference type="ChEBI" id="CHEBI:17509"/>
        <dbReference type="ChEBI" id="CHEBI:59789"/>
        <dbReference type="ChEBI" id="CHEBI:65315"/>
        <dbReference type="ChEBI" id="CHEBI:82930"/>
        <dbReference type="EC" id="2.5.1.25"/>
    </reaction>
</comment>
<keyword evidence="5" id="KW-0819">tRNA processing</keyword>
<dbReference type="SMART" id="SM01144">
    <property type="entry name" value="DTW"/>
    <property type="match status" value="1"/>
</dbReference>
<evidence type="ECO:0000256" key="9">
    <source>
        <dbReference type="ARBA" id="ARBA00039242"/>
    </source>
</evidence>
<dbReference type="EMBL" id="JANBUW010000065">
    <property type="protein sequence ID" value="KAJ2849664.1"/>
    <property type="molecule type" value="Genomic_DNA"/>
</dbReference>
<evidence type="ECO:0000256" key="8">
    <source>
        <dbReference type="ARBA" id="ARBA00038290"/>
    </source>
</evidence>
<dbReference type="PANTHER" id="PTHR15627:SF8">
    <property type="entry name" value="TRNA-URIDINE AMINOCARBOXYPROPYLTRANSFERASE 1"/>
    <property type="match status" value="1"/>
</dbReference>
<evidence type="ECO:0000313" key="13">
    <source>
        <dbReference type="EMBL" id="KAJ2849664.1"/>
    </source>
</evidence>
<dbReference type="AlphaFoldDB" id="A0A9W8I9M3"/>
<evidence type="ECO:0000256" key="6">
    <source>
        <dbReference type="ARBA" id="ARBA00023242"/>
    </source>
</evidence>
<comment type="caution">
    <text evidence="13">The sequence shown here is derived from an EMBL/GenBank/DDBJ whole genome shotgun (WGS) entry which is preliminary data.</text>
</comment>
<dbReference type="Proteomes" id="UP001139887">
    <property type="component" value="Unassembled WGS sequence"/>
</dbReference>
<proteinExistence type="inferred from homology"/>
<evidence type="ECO:0000259" key="12">
    <source>
        <dbReference type="SMART" id="SM01144"/>
    </source>
</evidence>
<keyword evidence="3" id="KW-0808">Transferase</keyword>
<keyword evidence="14" id="KW-1185">Reference proteome</keyword>
<feature type="domain" description="DTW" evidence="12">
    <location>
        <begin position="36"/>
        <end position="217"/>
    </location>
</feature>
<evidence type="ECO:0000313" key="14">
    <source>
        <dbReference type="Proteomes" id="UP001139887"/>
    </source>
</evidence>
<keyword evidence="4" id="KW-0949">S-adenosyl-L-methionine</keyword>